<organism evidence="2 3">
    <name type="scientific">Chrysodeixis includens</name>
    <name type="common">Soybean looper</name>
    <name type="synonym">Pseudoplusia includens</name>
    <dbReference type="NCBI Taxonomy" id="689277"/>
    <lineage>
        <taxon>Eukaryota</taxon>
        <taxon>Metazoa</taxon>
        <taxon>Ecdysozoa</taxon>
        <taxon>Arthropoda</taxon>
        <taxon>Hexapoda</taxon>
        <taxon>Insecta</taxon>
        <taxon>Pterygota</taxon>
        <taxon>Neoptera</taxon>
        <taxon>Endopterygota</taxon>
        <taxon>Lepidoptera</taxon>
        <taxon>Glossata</taxon>
        <taxon>Ditrysia</taxon>
        <taxon>Noctuoidea</taxon>
        <taxon>Noctuidae</taxon>
        <taxon>Plusiinae</taxon>
        <taxon>Chrysodeixis</taxon>
    </lineage>
</organism>
<proteinExistence type="predicted"/>
<dbReference type="EMBL" id="LR824008">
    <property type="protein sequence ID" value="CAD0196558.1"/>
    <property type="molecule type" value="Genomic_DNA"/>
</dbReference>
<reference evidence="2" key="1">
    <citation type="submission" date="2021-12" db="EMBL/GenBank/DDBJ databases">
        <authorList>
            <person name="King R."/>
        </authorList>
    </citation>
    <scope>NUCLEOTIDE SEQUENCE</scope>
</reference>
<evidence type="ECO:0000313" key="3">
    <source>
        <dbReference type="Proteomes" id="UP001154114"/>
    </source>
</evidence>
<dbReference type="AlphaFoldDB" id="A0A9N8KQN7"/>
<name>A0A9N8KQN7_CHRIL</name>
<evidence type="ECO:0000256" key="1">
    <source>
        <dbReference type="SAM" id="Phobius"/>
    </source>
</evidence>
<protein>
    <submittedName>
        <fullName evidence="2">Uncharacterized protein</fullName>
    </submittedName>
</protein>
<keyword evidence="1" id="KW-1133">Transmembrane helix</keyword>
<evidence type="ECO:0000313" key="2">
    <source>
        <dbReference type="EMBL" id="CAD0196558.1"/>
    </source>
</evidence>
<feature type="transmembrane region" description="Helical" evidence="1">
    <location>
        <begin position="27"/>
        <end position="46"/>
    </location>
</feature>
<keyword evidence="3" id="KW-1185">Reference proteome</keyword>
<keyword evidence="1" id="KW-0812">Transmembrane</keyword>
<sequence>MGEDNQLSWDEYYQTFNGKLELCLVDLLFNSGYGLIAGTVVSRYYLCNRRFPHMAGIALGVCITYFKSCKQFTYLLLLKMSEDDIIARIDDCMTHLVFKGGIGYIFGQLLVKYYLKGSRYPPIIGMAVGASHAWIRCRILDVYRPRAAAAEAKATAEVTEQKATAHESAK</sequence>
<dbReference type="Proteomes" id="UP001154114">
    <property type="component" value="Chromosome 5"/>
</dbReference>
<accession>A0A9N8KQN7</accession>
<keyword evidence="1" id="KW-0472">Membrane</keyword>
<dbReference type="OrthoDB" id="7203359at2759"/>
<gene>
    <name evidence="2" type="ORF">CINC_LOCUS10848</name>
</gene>